<dbReference type="SMART" id="SM00387">
    <property type="entry name" value="HATPase_c"/>
    <property type="match status" value="1"/>
</dbReference>
<protein>
    <recommendedName>
        <fullName evidence="3">histidine kinase</fullName>
        <ecNumber evidence="3">2.7.13.3</ecNumber>
    </recommendedName>
</protein>
<proteinExistence type="predicted"/>
<evidence type="ECO:0000256" key="10">
    <source>
        <dbReference type="ARBA" id="ARBA00023136"/>
    </source>
</evidence>
<dbReference type="Pfam" id="PF02518">
    <property type="entry name" value="HATPase_c"/>
    <property type="match status" value="1"/>
</dbReference>
<dbReference type="SUPFAM" id="SSF55874">
    <property type="entry name" value="ATPase domain of HSP90 chaperone/DNA topoisomerase II/histidine kinase"/>
    <property type="match status" value="1"/>
</dbReference>
<keyword evidence="6 12" id="KW-0812">Transmembrane</keyword>
<dbReference type="Gene3D" id="1.10.287.130">
    <property type="match status" value="1"/>
</dbReference>
<evidence type="ECO:0000256" key="9">
    <source>
        <dbReference type="ARBA" id="ARBA00023012"/>
    </source>
</evidence>
<dbReference type="SMART" id="SM00388">
    <property type="entry name" value="HisKA"/>
    <property type="match status" value="1"/>
</dbReference>
<evidence type="ECO:0000256" key="5">
    <source>
        <dbReference type="ARBA" id="ARBA00022679"/>
    </source>
</evidence>
<dbReference type="GO" id="GO:0016301">
    <property type="term" value="F:kinase activity"/>
    <property type="evidence" value="ECO:0007669"/>
    <property type="project" value="UniProtKB-KW"/>
</dbReference>
<feature type="transmembrane region" description="Helical" evidence="12">
    <location>
        <begin position="152"/>
        <end position="175"/>
    </location>
</feature>
<keyword evidence="4" id="KW-0597">Phosphoprotein</keyword>
<keyword evidence="8 12" id="KW-1133">Transmembrane helix</keyword>
<dbReference type="SUPFAM" id="SSF47384">
    <property type="entry name" value="Homodimeric domain of signal transducing histidine kinase"/>
    <property type="match status" value="1"/>
</dbReference>
<dbReference type="InterPro" id="IPR036097">
    <property type="entry name" value="HisK_dim/P_sf"/>
</dbReference>
<dbReference type="InterPro" id="IPR050428">
    <property type="entry name" value="TCS_sensor_his_kinase"/>
</dbReference>
<feature type="domain" description="HAMP" evidence="14">
    <location>
        <begin position="176"/>
        <end position="229"/>
    </location>
</feature>
<dbReference type="InterPro" id="IPR005467">
    <property type="entry name" value="His_kinase_dom"/>
</dbReference>
<evidence type="ECO:0000256" key="7">
    <source>
        <dbReference type="ARBA" id="ARBA00022777"/>
    </source>
</evidence>
<dbReference type="Proteomes" id="UP001501570">
    <property type="component" value="Unassembled WGS sequence"/>
</dbReference>
<evidence type="ECO:0000259" key="14">
    <source>
        <dbReference type="PROSITE" id="PS50885"/>
    </source>
</evidence>
<evidence type="ECO:0000256" key="2">
    <source>
        <dbReference type="ARBA" id="ARBA00004236"/>
    </source>
</evidence>
<dbReference type="InterPro" id="IPR004358">
    <property type="entry name" value="Sig_transdc_His_kin-like_C"/>
</dbReference>
<dbReference type="SMART" id="SM00304">
    <property type="entry name" value="HAMP"/>
    <property type="match status" value="1"/>
</dbReference>
<dbReference type="InterPro" id="IPR003660">
    <property type="entry name" value="HAMP_dom"/>
</dbReference>
<comment type="subcellular location">
    <subcellularLocation>
        <location evidence="2">Cell membrane</location>
    </subcellularLocation>
</comment>
<keyword evidence="5" id="KW-0808">Transferase</keyword>
<organism evidence="15 16">
    <name type="scientific">Rugosimonospora acidiphila</name>
    <dbReference type="NCBI Taxonomy" id="556531"/>
    <lineage>
        <taxon>Bacteria</taxon>
        <taxon>Bacillati</taxon>
        <taxon>Actinomycetota</taxon>
        <taxon>Actinomycetes</taxon>
        <taxon>Micromonosporales</taxon>
        <taxon>Micromonosporaceae</taxon>
        <taxon>Rugosimonospora</taxon>
    </lineage>
</organism>
<feature type="compositionally biased region" description="Gly residues" evidence="11">
    <location>
        <begin position="291"/>
        <end position="304"/>
    </location>
</feature>
<dbReference type="InterPro" id="IPR003594">
    <property type="entry name" value="HATPase_dom"/>
</dbReference>
<feature type="region of interest" description="Disordered" evidence="11">
    <location>
        <begin position="285"/>
        <end position="308"/>
    </location>
</feature>
<evidence type="ECO:0000256" key="4">
    <source>
        <dbReference type="ARBA" id="ARBA00022553"/>
    </source>
</evidence>
<evidence type="ECO:0000256" key="1">
    <source>
        <dbReference type="ARBA" id="ARBA00000085"/>
    </source>
</evidence>
<dbReference type="InterPro" id="IPR003661">
    <property type="entry name" value="HisK_dim/P_dom"/>
</dbReference>
<reference evidence="16" key="1">
    <citation type="journal article" date="2019" name="Int. J. Syst. Evol. Microbiol.">
        <title>The Global Catalogue of Microorganisms (GCM) 10K type strain sequencing project: providing services to taxonomists for standard genome sequencing and annotation.</title>
        <authorList>
            <consortium name="The Broad Institute Genomics Platform"/>
            <consortium name="The Broad Institute Genome Sequencing Center for Infectious Disease"/>
            <person name="Wu L."/>
            <person name="Ma J."/>
        </authorList>
    </citation>
    <scope>NUCLEOTIDE SEQUENCE [LARGE SCALE GENOMIC DNA]</scope>
    <source>
        <strain evidence="16">JCM 18304</strain>
    </source>
</reference>
<evidence type="ECO:0000256" key="12">
    <source>
        <dbReference type="SAM" id="Phobius"/>
    </source>
</evidence>
<dbReference type="EC" id="2.7.13.3" evidence="3"/>
<name>A0ABP9RWG3_9ACTN</name>
<evidence type="ECO:0000256" key="3">
    <source>
        <dbReference type="ARBA" id="ARBA00012438"/>
    </source>
</evidence>
<evidence type="ECO:0000313" key="15">
    <source>
        <dbReference type="EMBL" id="GAA5187791.1"/>
    </source>
</evidence>
<dbReference type="EMBL" id="BAABJQ010000010">
    <property type="protein sequence ID" value="GAA5187791.1"/>
    <property type="molecule type" value="Genomic_DNA"/>
</dbReference>
<evidence type="ECO:0000256" key="11">
    <source>
        <dbReference type="SAM" id="MobiDB-lite"/>
    </source>
</evidence>
<dbReference type="PANTHER" id="PTHR45436:SF5">
    <property type="entry name" value="SENSOR HISTIDINE KINASE TRCS"/>
    <property type="match status" value="1"/>
</dbReference>
<dbReference type="PROSITE" id="PS51257">
    <property type="entry name" value="PROKAR_LIPOPROTEIN"/>
    <property type="match status" value="1"/>
</dbReference>
<dbReference type="Pfam" id="PF00672">
    <property type="entry name" value="HAMP"/>
    <property type="match status" value="1"/>
</dbReference>
<dbReference type="SUPFAM" id="SSF158472">
    <property type="entry name" value="HAMP domain-like"/>
    <property type="match status" value="1"/>
</dbReference>
<keyword evidence="16" id="KW-1185">Reference proteome</keyword>
<dbReference type="CDD" id="cd06225">
    <property type="entry name" value="HAMP"/>
    <property type="match status" value="1"/>
</dbReference>
<sequence length="525" mass="55768">MRVRLVVAVLVLVGCALAIVGVVTVTALRHYLTGPVDAQLRVGANYLQQQLTARVDRVLPPPPPPGQMDVPSPYVLESFTPDGTLIDYLPKPLPTAHPLLTPGDLRHDEPFTTPSTNGNGPRWRVLVVNGPDGEQVTIASALSDVDRVADQLALIIVLVEVATLVAVTVLGVWLVRVSLRPLEEIERATAMISAGDLSRRAPQRDPRTEVGRLGQSFNGMIERIERAFAAQVESESAAHASEARARRSEDKMREFVADASHELRTPLTTIRGFAELYRQATAASEAAGAPGEVGPGEGGPGEVGPGEIEPRRIDDAKRAADAQRAAELVRRIEDEAARMGLLVEDLLLLARLDEQRPLAVEPVDLGVLVYDALESARATGPGRTIGMELGAGGPLVVSGDEPRLRQVLTNLLGNALKHTGPEASVTVRTSRRPGQAVIEVADTGPGLTPEQAQRVFERFYRADRSRNRHDGPPGTGLGLAIVAAIVAAHGGTVEVDSTPGEGTTFRVLLPLAAPEQPSAPDAPAA</sequence>
<comment type="caution">
    <text evidence="15">The sequence shown here is derived from an EMBL/GenBank/DDBJ whole genome shotgun (WGS) entry which is preliminary data.</text>
</comment>
<dbReference type="PROSITE" id="PS50109">
    <property type="entry name" value="HIS_KIN"/>
    <property type="match status" value="1"/>
</dbReference>
<evidence type="ECO:0000256" key="8">
    <source>
        <dbReference type="ARBA" id="ARBA00022989"/>
    </source>
</evidence>
<feature type="domain" description="Histidine kinase" evidence="13">
    <location>
        <begin position="258"/>
        <end position="513"/>
    </location>
</feature>
<dbReference type="CDD" id="cd00075">
    <property type="entry name" value="HATPase"/>
    <property type="match status" value="1"/>
</dbReference>
<dbReference type="Pfam" id="PF00512">
    <property type="entry name" value="HisKA"/>
    <property type="match status" value="1"/>
</dbReference>
<evidence type="ECO:0000313" key="16">
    <source>
        <dbReference type="Proteomes" id="UP001501570"/>
    </source>
</evidence>
<dbReference type="Gene3D" id="6.10.340.10">
    <property type="match status" value="1"/>
</dbReference>
<evidence type="ECO:0000259" key="13">
    <source>
        <dbReference type="PROSITE" id="PS50109"/>
    </source>
</evidence>
<evidence type="ECO:0000256" key="6">
    <source>
        <dbReference type="ARBA" id="ARBA00022692"/>
    </source>
</evidence>
<dbReference type="PROSITE" id="PS50885">
    <property type="entry name" value="HAMP"/>
    <property type="match status" value="1"/>
</dbReference>
<dbReference type="PANTHER" id="PTHR45436">
    <property type="entry name" value="SENSOR HISTIDINE KINASE YKOH"/>
    <property type="match status" value="1"/>
</dbReference>
<keyword evidence="10 12" id="KW-0472">Membrane</keyword>
<accession>A0ABP9RWG3</accession>
<dbReference type="Gene3D" id="3.30.565.10">
    <property type="entry name" value="Histidine kinase-like ATPase, C-terminal domain"/>
    <property type="match status" value="1"/>
</dbReference>
<gene>
    <name evidence="15" type="primary">phoR_1</name>
    <name evidence="15" type="ORF">GCM10023322_36910</name>
</gene>
<keyword evidence="9" id="KW-0902">Two-component regulatory system</keyword>
<dbReference type="InterPro" id="IPR036890">
    <property type="entry name" value="HATPase_C_sf"/>
</dbReference>
<keyword evidence="7 15" id="KW-0418">Kinase</keyword>
<comment type="catalytic activity">
    <reaction evidence="1">
        <text>ATP + protein L-histidine = ADP + protein N-phospho-L-histidine.</text>
        <dbReference type="EC" id="2.7.13.3"/>
    </reaction>
</comment>
<dbReference type="PRINTS" id="PR00344">
    <property type="entry name" value="BCTRLSENSOR"/>
</dbReference>
<dbReference type="CDD" id="cd00082">
    <property type="entry name" value="HisKA"/>
    <property type="match status" value="1"/>
</dbReference>